<dbReference type="InterPro" id="IPR036737">
    <property type="entry name" value="OmpA-like_sf"/>
</dbReference>
<dbReference type="OrthoDB" id="9815217at2"/>
<feature type="domain" description="OmpA-like" evidence="3">
    <location>
        <begin position="299"/>
        <end position="416"/>
    </location>
</feature>
<dbReference type="Proteomes" id="UP000320085">
    <property type="component" value="Unassembled WGS sequence"/>
</dbReference>
<organism evidence="4 5">
    <name type="scientific">Humibacillus xanthopallidus</name>
    <dbReference type="NCBI Taxonomy" id="412689"/>
    <lineage>
        <taxon>Bacteria</taxon>
        <taxon>Bacillati</taxon>
        <taxon>Actinomycetota</taxon>
        <taxon>Actinomycetes</taxon>
        <taxon>Micrococcales</taxon>
        <taxon>Intrasporangiaceae</taxon>
        <taxon>Humibacillus</taxon>
    </lineage>
</organism>
<proteinExistence type="predicted"/>
<dbReference type="InterPro" id="IPR006665">
    <property type="entry name" value="OmpA-like"/>
</dbReference>
<protein>
    <submittedName>
        <fullName evidence="4">Outer membrane protein OmpA-like peptidoglycan-associated protein</fullName>
    </submittedName>
</protein>
<dbReference type="AlphaFoldDB" id="A0A543PQZ8"/>
<sequence>MATKKEIKKKVRASSTRTHNRRKTPWYSRAPRWVLVLGTVIALALLGTGGAVSYAKYKLDSLVPRLPIIGTIVYTAPTANEQAIDLPTSVTDLVTQAADASSGFRLVRVDGDGTISSKVVDATPKLPDGEVAKVEARKRDATNALLDNLKGDLNGAVATVSGESLLGGLQRLTNLDTTKPVILIGSLLDTTSPFDFRSLGFDTNVPELADKLKQADELPKLDGADIRIVVRGTAGDQPQLRTVQNDYRQAAWSTVLKASGASSVSFSYPDGSTPTATVPAPVVPIPPPPSTPVVPESTPTGTICTLLGGTYFQPDKPVLLDRVATLKAIEKCVAAMPPGAKVTVTGYTAGADPKNSFALTLSQQRADVVRDLLVALGIAKGDITTFGKGNSNDRPYPKAPDDPRNRCVVITADTGTK</sequence>
<evidence type="ECO:0000313" key="4">
    <source>
        <dbReference type="EMBL" id="TQN46503.1"/>
    </source>
</evidence>
<evidence type="ECO:0000256" key="1">
    <source>
        <dbReference type="PROSITE-ProRule" id="PRU00473"/>
    </source>
</evidence>
<name>A0A543PQZ8_9MICO</name>
<comment type="caution">
    <text evidence="4">The sequence shown here is derived from an EMBL/GenBank/DDBJ whole genome shotgun (WGS) entry which is preliminary data.</text>
</comment>
<evidence type="ECO:0000313" key="5">
    <source>
        <dbReference type="Proteomes" id="UP000320085"/>
    </source>
</evidence>
<dbReference type="EMBL" id="VFQF01000002">
    <property type="protein sequence ID" value="TQN46503.1"/>
    <property type="molecule type" value="Genomic_DNA"/>
</dbReference>
<dbReference type="PROSITE" id="PS51123">
    <property type="entry name" value="OMPA_2"/>
    <property type="match status" value="1"/>
</dbReference>
<dbReference type="GO" id="GO:0016020">
    <property type="term" value="C:membrane"/>
    <property type="evidence" value="ECO:0007669"/>
    <property type="project" value="UniProtKB-UniRule"/>
</dbReference>
<keyword evidence="1" id="KW-0472">Membrane</keyword>
<dbReference type="SUPFAM" id="SSF103088">
    <property type="entry name" value="OmpA-like"/>
    <property type="match status" value="1"/>
</dbReference>
<evidence type="ECO:0000256" key="2">
    <source>
        <dbReference type="SAM" id="MobiDB-lite"/>
    </source>
</evidence>
<dbReference type="Gene3D" id="3.30.1330.60">
    <property type="entry name" value="OmpA-like domain"/>
    <property type="match status" value="1"/>
</dbReference>
<dbReference type="RefSeq" id="WP_141823303.1">
    <property type="nucleotide sequence ID" value="NZ_BAAAQC010000012.1"/>
</dbReference>
<reference evidence="4 5" key="1">
    <citation type="submission" date="2019-06" db="EMBL/GenBank/DDBJ databases">
        <title>Sequencing the genomes of 1000 actinobacteria strains.</title>
        <authorList>
            <person name="Klenk H.-P."/>
        </authorList>
    </citation>
    <scope>NUCLEOTIDE SEQUENCE [LARGE SCALE GENOMIC DNA]</scope>
    <source>
        <strain evidence="4 5">DSM 21776</strain>
    </source>
</reference>
<evidence type="ECO:0000259" key="3">
    <source>
        <dbReference type="PROSITE" id="PS51123"/>
    </source>
</evidence>
<gene>
    <name evidence="4" type="ORF">FHX52_3228</name>
</gene>
<accession>A0A543PQZ8</accession>
<feature type="region of interest" description="Disordered" evidence="2">
    <location>
        <begin position="1"/>
        <end position="24"/>
    </location>
</feature>
<dbReference type="Pfam" id="PF00691">
    <property type="entry name" value="OmpA"/>
    <property type="match status" value="1"/>
</dbReference>